<dbReference type="Proteomes" id="UP000478052">
    <property type="component" value="Unassembled WGS sequence"/>
</dbReference>
<dbReference type="AlphaFoldDB" id="A0A6G0VW59"/>
<proteinExistence type="predicted"/>
<dbReference type="OrthoDB" id="2155246at2759"/>
<dbReference type="InterPro" id="IPR043472">
    <property type="entry name" value="Macro_dom-like"/>
</dbReference>
<reference evidence="1 2" key="1">
    <citation type="submission" date="2019-08" db="EMBL/GenBank/DDBJ databases">
        <title>Whole genome of Aphis craccivora.</title>
        <authorList>
            <person name="Voronova N.V."/>
            <person name="Shulinski R.S."/>
            <person name="Bandarenka Y.V."/>
            <person name="Zhorov D.G."/>
            <person name="Warner D."/>
        </authorList>
    </citation>
    <scope>NUCLEOTIDE SEQUENCE [LARGE SCALE GENOMIC DNA]</scope>
    <source>
        <strain evidence="1">180601</strain>
        <tissue evidence="1">Whole Body</tissue>
    </source>
</reference>
<sequence>TEKIIENIVRISSFNPLYEFQKFLLSNNNRINFLCDYSEQIVDIFSLPNDVAIDHCISQCLTTLPYNCIENNTTSLALPKICTRQDKKDWKVISTMIKFIFQDSQIKVLICLLPGNYDEKQNKYLQNNDPQTNNFTLGKNFNNIINNKLKAEIEQIAGSFIKSENVLADGDVCEVGPPTLFYQLEK</sequence>
<feature type="non-terminal residue" evidence="1">
    <location>
        <position position="1"/>
    </location>
</feature>
<evidence type="ECO:0000313" key="2">
    <source>
        <dbReference type="Proteomes" id="UP000478052"/>
    </source>
</evidence>
<organism evidence="1 2">
    <name type="scientific">Aphis craccivora</name>
    <name type="common">Cowpea aphid</name>
    <dbReference type="NCBI Taxonomy" id="307492"/>
    <lineage>
        <taxon>Eukaryota</taxon>
        <taxon>Metazoa</taxon>
        <taxon>Ecdysozoa</taxon>
        <taxon>Arthropoda</taxon>
        <taxon>Hexapoda</taxon>
        <taxon>Insecta</taxon>
        <taxon>Pterygota</taxon>
        <taxon>Neoptera</taxon>
        <taxon>Paraneoptera</taxon>
        <taxon>Hemiptera</taxon>
        <taxon>Sternorrhyncha</taxon>
        <taxon>Aphidomorpha</taxon>
        <taxon>Aphidoidea</taxon>
        <taxon>Aphididae</taxon>
        <taxon>Aphidini</taxon>
        <taxon>Aphis</taxon>
        <taxon>Aphis</taxon>
    </lineage>
</organism>
<accession>A0A6G0VW59</accession>
<dbReference type="EMBL" id="VUJU01012069">
    <property type="protein sequence ID" value="KAF0708858.1"/>
    <property type="molecule type" value="Genomic_DNA"/>
</dbReference>
<protein>
    <submittedName>
        <fullName evidence="1">Uncharacterized protein</fullName>
    </submittedName>
</protein>
<keyword evidence="2" id="KW-1185">Reference proteome</keyword>
<evidence type="ECO:0000313" key="1">
    <source>
        <dbReference type="EMBL" id="KAF0708858.1"/>
    </source>
</evidence>
<comment type="caution">
    <text evidence="1">The sequence shown here is derived from an EMBL/GenBank/DDBJ whole genome shotgun (WGS) entry which is preliminary data.</text>
</comment>
<name>A0A6G0VW59_APHCR</name>
<dbReference type="Gene3D" id="3.40.220.10">
    <property type="entry name" value="Leucine Aminopeptidase, subunit E, domain 1"/>
    <property type="match status" value="1"/>
</dbReference>
<gene>
    <name evidence="1" type="ORF">FWK35_00027973</name>
</gene>